<accession>A0A1Z5S8R8</accession>
<dbReference type="EMBL" id="CM000760">
    <property type="protein sequence ID" value="OQU92125.1"/>
    <property type="molecule type" value="Genomic_DNA"/>
</dbReference>
<reference evidence="2" key="2">
    <citation type="journal article" date="2018" name="Plant J.">
        <title>The Sorghum bicolor reference genome: improved assembly, gene annotations, a transcriptome atlas, and signatures of genome organization.</title>
        <authorList>
            <person name="McCormick R.F."/>
            <person name="Truong S.K."/>
            <person name="Sreedasyam A."/>
            <person name="Jenkins J."/>
            <person name="Shu S."/>
            <person name="Sims D."/>
            <person name="Kennedy M."/>
            <person name="Amirebrahimi M."/>
            <person name="Weers B.D."/>
            <person name="McKinley B."/>
            <person name="Mattison A."/>
            <person name="Morishige D.T."/>
            <person name="Grimwood J."/>
            <person name="Schmutz J."/>
            <person name="Mullet J.E."/>
        </authorList>
    </citation>
    <scope>NUCLEOTIDE SEQUENCE [LARGE SCALE GENOMIC DNA]</scope>
    <source>
        <strain evidence="2">cv. BTx623</strain>
    </source>
</reference>
<dbReference type="InParanoid" id="A0A1Z5S8R8"/>
<sequence>MQVWSFYMRTTMCLALSFSCKIVNQLIEIFPFLKKGKFPCFQLLLARCFWWHVSVINIDSLSFLNFMRSMWFIVVLHSLLSDLVKYSF</sequence>
<evidence type="ECO:0000313" key="2">
    <source>
        <dbReference type="Proteomes" id="UP000000768"/>
    </source>
</evidence>
<dbReference type="Gramene" id="OQU92125">
    <property type="protein sequence ID" value="OQU92125"/>
    <property type="gene ID" value="SORBI_3001G294150"/>
</dbReference>
<dbReference type="Proteomes" id="UP000000768">
    <property type="component" value="Chromosome 1"/>
</dbReference>
<reference evidence="1 2" key="1">
    <citation type="journal article" date="2009" name="Nature">
        <title>The Sorghum bicolor genome and the diversification of grasses.</title>
        <authorList>
            <person name="Paterson A.H."/>
            <person name="Bowers J.E."/>
            <person name="Bruggmann R."/>
            <person name="Dubchak I."/>
            <person name="Grimwood J."/>
            <person name="Gundlach H."/>
            <person name="Haberer G."/>
            <person name="Hellsten U."/>
            <person name="Mitros T."/>
            <person name="Poliakov A."/>
            <person name="Schmutz J."/>
            <person name="Spannagl M."/>
            <person name="Tang H."/>
            <person name="Wang X."/>
            <person name="Wicker T."/>
            <person name="Bharti A.K."/>
            <person name="Chapman J."/>
            <person name="Feltus F.A."/>
            <person name="Gowik U."/>
            <person name="Grigoriev I.V."/>
            <person name="Lyons E."/>
            <person name="Maher C.A."/>
            <person name="Martis M."/>
            <person name="Narechania A."/>
            <person name="Otillar R.P."/>
            <person name="Penning B.W."/>
            <person name="Salamov A.A."/>
            <person name="Wang Y."/>
            <person name="Zhang L."/>
            <person name="Carpita N.C."/>
            <person name="Freeling M."/>
            <person name="Gingle A.R."/>
            <person name="Hash C.T."/>
            <person name="Keller B."/>
            <person name="Klein P."/>
            <person name="Kresovich S."/>
            <person name="McCann M.C."/>
            <person name="Ming R."/>
            <person name="Peterson D.G."/>
            <person name="Mehboob-ur-Rahman"/>
            <person name="Ware D."/>
            <person name="Westhoff P."/>
            <person name="Mayer K.F."/>
            <person name="Messing J."/>
            <person name="Rokhsar D.S."/>
        </authorList>
    </citation>
    <scope>NUCLEOTIDE SEQUENCE [LARGE SCALE GENOMIC DNA]</scope>
    <source>
        <strain evidence="2">cv. BTx623</strain>
    </source>
</reference>
<protein>
    <submittedName>
        <fullName evidence="1">Uncharacterized protein</fullName>
    </submittedName>
</protein>
<gene>
    <name evidence="1" type="ORF">SORBI_3001G294150</name>
</gene>
<keyword evidence="2" id="KW-1185">Reference proteome</keyword>
<dbReference type="AlphaFoldDB" id="A0A1Z5S8R8"/>
<proteinExistence type="predicted"/>
<organism evidence="1 2">
    <name type="scientific">Sorghum bicolor</name>
    <name type="common">Sorghum</name>
    <name type="synonym">Sorghum vulgare</name>
    <dbReference type="NCBI Taxonomy" id="4558"/>
    <lineage>
        <taxon>Eukaryota</taxon>
        <taxon>Viridiplantae</taxon>
        <taxon>Streptophyta</taxon>
        <taxon>Embryophyta</taxon>
        <taxon>Tracheophyta</taxon>
        <taxon>Spermatophyta</taxon>
        <taxon>Magnoliopsida</taxon>
        <taxon>Liliopsida</taxon>
        <taxon>Poales</taxon>
        <taxon>Poaceae</taxon>
        <taxon>PACMAD clade</taxon>
        <taxon>Panicoideae</taxon>
        <taxon>Andropogonodae</taxon>
        <taxon>Andropogoneae</taxon>
        <taxon>Sorghinae</taxon>
        <taxon>Sorghum</taxon>
    </lineage>
</organism>
<name>A0A1Z5S8R8_SORBI</name>
<evidence type="ECO:0000313" key="1">
    <source>
        <dbReference type="EMBL" id="OQU92125.1"/>
    </source>
</evidence>